<sequence length="205" mass="23466">MPGQRLSVLFKTDKDSQSEIHGHAGRKKSHRVSVLSLSSRSPLSFFSSLPSSSSAAFQHRFRRIEWTARPPARPESHIILRSPITRTHRSSYEQSLSWQKSFQSSKEEKQYRDSSNAQLRIFIRRDDSSRSLQVLVDPFRRRAGWMSTQRHFSPRSGRKTAKPFIVSPVLGLSSSVHSNPHEVLVSNSSSASFYSRPRCTLHQMM</sequence>
<dbReference type="GeneID" id="13402087"/>
<dbReference type="RefSeq" id="XP_003848078.1">
    <property type="nucleotide sequence ID" value="XM_003848030.1"/>
</dbReference>
<evidence type="ECO:0000313" key="3">
    <source>
        <dbReference type="Proteomes" id="UP000008062"/>
    </source>
</evidence>
<dbReference type="EMBL" id="CM001207">
    <property type="protein sequence ID" value="EGP83054.1"/>
    <property type="molecule type" value="Genomic_DNA"/>
</dbReference>
<feature type="region of interest" description="Disordered" evidence="1">
    <location>
        <begin position="1"/>
        <end position="33"/>
    </location>
</feature>
<dbReference type="AlphaFoldDB" id="F9XP54"/>
<gene>
    <name evidence="2" type="ORF">MYCGRDRAFT_106403</name>
</gene>
<evidence type="ECO:0000256" key="1">
    <source>
        <dbReference type="SAM" id="MobiDB-lite"/>
    </source>
</evidence>
<protein>
    <submittedName>
        <fullName evidence="2">Uncharacterized protein</fullName>
    </submittedName>
</protein>
<dbReference type="InParanoid" id="F9XP54"/>
<dbReference type="KEGG" id="ztr:MYCGRDRAFT_106403"/>
<reference evidence="2 3" key="1">
    <citation type="journal article" date="2011" name="PLoS Genet.">
        <title>Finished genome of the fungal wheat pathogen Mycosphaerella graminicola reveals dispensome structure, chromosome plasticity, and stealth pathogenesis.</title>
        <authorList>
            <person name="Goodwin S.B."/>
            <person name="Ben M'barek S."/>
            <person name="Dhillon B."/>
            <person name="Wittenberg A.H.J."/>
            <person name="Crane C.F."/>
            <person name="Hane J.K."/>
            <person name="Foster A.J."/>
            <person name="Van der Lee T.A.J."/>
            <person name="Grimwood J."/>
            <person name="Aerts A."/>
            <person name="Antoniw J."/>
            <person name="Bailey A."/>
            <person name="Bluhm B."/>
            <person name="Bowler J."/>
            <person name="Bristow J."/>
            <person name="van der Burgt A."/>
            <person name="Canto-Canche B."/>
            <person name="Churchill A.C.L."/>
            <person name="Conde-Ferraez L."/>
            <person name="Cools H.J."/>
            <person name="Coutinho P.M."/>
            <person name="Csukai M."/>
            <person name="Dehal P."/>
            <person name="De Wit P."/>
            <person name="Donzelli B."/>
            <person name="van de Geest H.C."/>
            <person name="van Ham R.C.H.J."/>
            <person name="Hammond-Kosack K.E."/>
            <person name="Henrissat B."/>
            <person name="Kilian A."/>
            <person name="Kobayashi A.K."/>
            <person name="Koopmann E."/>
            <person name="Kourmpetis Y."/>
            <person name="Kuzniar A."/>
            <person name="Lindquist E."/>
            <person name="Lombard V."/>
            <person name="Maliepaard C."/>
            <person name="Martins N."/>
            <person name="Mehrabi R."/>
            <person name="Nap J.P.H."/>
            <person name="Ponomarenko A."/>
            <person name="Rudd J.J."/>
            <person name="Salamov A."/>
            <person name="Schmutz J."/>
            <person name="Schouten H.J."/>
            <person name="Shapiro H."/>
            <person name="Stergiopoulos I."/>
            <person name="Torriani S.F.F."/>
            <person name="Tu H."/>
            <person name="de Vries R.P."/>
            <person name="Waalwijk C."/>
            <person name="Ware S.B."/>
            <person name="Wiebenga A."/>
            <person name="Zwiers L.-H."/>
            <person name="Oliver R.P."/>
            <person name="Grigoriev I.V."/>
            <person name="Kema G.H.J."/>
        </authorList>
    </citation>
    <scope>NUCLEOTIDE SEQUENCE [LARGE SCALE GENOMIC DNA]</scope>
    <source>
        <strain evidence="3">CBS 115943 / IPO323</strain>
    </source>
</reference>
<feature type="non-terminal residue" evidence="2">
    <location>
        <position position="1"/>
    </location>
</feature>
<keyword evidence="3" id="KW-1185">Reference proteome</keyword>
<name>F9XP54_ZYMTI</name>
<evidence type="ECO:0000313" key="2">
    <source>
        <dbReference type="EMBL" id="EGP83054.1"/>
    </source>
</evidence>
<proteinExistence type="predicted"/>
<dbReference type="Proteomes" id="UP000008062">
    <property type="component" value="Chromosome 12"/>
</dbReference>
<feature type="compositionally biased region" description="Basic and acidic residues" evidence="1">
    <location>
        <begin position="11"/>
        <end position="22"/>
    </location>
</feature>
<dbReference type="HOGENOM" id="CLU_1340423_0_0_1"/>
<accession>F9XP54</accession>
<organism evidence="2 3">
    <name type="scientific">Zymoseptoria tritici (strain CBS 115943 / IPO323)</name>
    <name type="common">Speckled leaf blotch fungus</name>
    <name type="synonym">Septoria tritici</name>
    <dbReference type="NCBI Taxonomy" id="336722"/>
    <lineage>
        <taxon>Eukaryota</taxon>
        <taxon>Fungi</taxon>
        <taxon>Dikarya</taxon>
        <taxon>Ascomycota</taxon>
        <taxon>Pezizomycotina</taxon>
        <taxon>Dothideomycetes</taxon>
        <taxon>Dothideomycetidae</taxon>
        <taxon>Mycosphaerellales</taxon>
        <taxon>Mycosphaerellaceae</taxon>
        <taxon>Zymoseptoria</taxon>
    </lineage>
</organism>